<evidence type="ECO:0000313" key="2">
    <source>
        <dbReference type="EMBL" id="NAS11323.1"/>
    </source>
</evidence>
<dbReference type="InterPro" id="IPR035897">
    <property type="entry name" value="Toll_tir_struct_dom_sf"/>
</dbReference>
<reference evidence="2 3" key="1">
    <citation type="submission" date="2020-01" db="EMBL/GenBank/DDBJ databases">
        <title>Bacteria diversity of Porities sp.</title>
        <authorList>
            <person name="Wang G."/>
        </authorList>
    </citation>
    <scope>NUCLEOTIDE SEQUENCE [LARGE SCALE GENOMIC DNA]</scope>
    <source>
        <strain evidence="2 3">R33</strain>
    </source>
</reference>
<proteinExistence type="predicted"/>
<organism evidence="2 3">
    <name type="scientific">Poritiphilus flavus</name>
    <dbReference type="NCBI Taxonomy" id="2697053"/>
    <lineage>
        <taxon>Bacteria</taxon>
        <taxon>Pseudomonadati</taxon>
        <taxon>Bacteroidota</taxon>
        <taxon>Flavobacteriia</taxon>
        <taxon>Flavobacteriales</taxon>
        <taxon>Flavobacteriaceae</taxon>
        <taxon>Poritiphilus</taxon>
    </lineage>
</organism>
<sequence>MDPAKREKLLSDVLDYLNREENFEWATSGTLVRKIGLQEISPLELDDLLLQSHQENESFPIRFSTLPSYVNLNVLWGSVERIGDKVVESIYRLDEPLDIEDLEVSESPDLFLSHSFRDSELVISLSKHLMQSHIHPWIAETRILRHQHINQGVIRAIAESPAFGVLITGNLLSSVWSAKEIEFAFRNDKKVIGFIQSGDPLLLEQIRVADFSGGNKISQEIFSRFFDNHPDVRFLYFPDTSARSNPGFDSEQLLEWEQLESFLELGPERS</sequence>
<accession>A0A6L9E9J8</accession>
<dbReference type="Gene3D" id="3.40.50.10140">
    <property type="entry name" value="Toll/interleukin-1 receptor homology (TIR) domain"/>
    <property type="match status" value="1"/>
</dbReference>
<dbReference type="InterPro" id="IPR000157">
    <property type="entry name" value="TIR_dom"/>
</dbReference>
<evidence type="ECO:0000313" key="3">
    <source>
        <dbReference type="Proteomes" id="UP000475249"/>
    </source>
</evidence>
<evidence type="ECO:0000259" key="1">
    <source>
        <dbReference type="PROSITE" id="PS50104"/>
    </source>
</evidence>
<protein>
    <submittedName>
        <fullName evidence="2">TIR domain-containing protein</fullName>
    </submittedName>
</protein>
<name>A0A6L9E9J8_9FLAO</name>
<dbReference type="Pfam" id="PF13676">
    <property type="entry name" value="TIR_2"/>
    <property type="match status" value="1"/>
</dbReference>
<dbReference type="EMBL" id="WXYO01000002">
    <property type="protein sequence ID" value="NAS11323.1"/>
    <property type="molecule type" value="Genomic_DNA"/>
</dbReference>
<keyword evidence="3" id="KW-1185">Reference proteome</keyword>
<dbReference type="Proteomes" id="UP000475249">
    <property type="component" value="Unassembled WGS sequence"/>
</dbReference>
<comment type="caution">
    <text evidence="2">The sequence shown here is derived from an EMBL/GenBank/DDBJ whole genome shotgun (WGS) entry which is preliminary data.</text>
</comment>
<dbReference type="AlphaFoldDB" id="A0A6L9E9J8"/>
<dbReference type="SUPFAM" id="SSF52200">
    <property type="entry name" value="Toll/Interleukin receptor TIR domain"/>
    <property type="match status" value="1"/>
</dbReference>
<dbReference type="PROSITE" id="PS50104">
    <property type="entry name" value="TIR"/>
    <property type="match status" value="1"/>
</dbReference>
<feature type="domain" description="TIR" evidence="1">
    <location>
        <begin position="106"/>
        <end position="225"/>
    </location>
</feature>
<gene>
    <name evidence="2" type="ORF">GTQ38_04880</name>
</gene>
<dbReference type="GO" id="GO:0007165">
    <property type="term" value="P:signal transduction"/>
    <property type="evidence" value="ECO:0007669"/>
    <property type="project" value="InterPro"/>
</dbReference>
<dbReference type="RefSeq" id="WP_161434359.1">
    <property type="nucleotide sequence ID" value="NZ_WXYO01000002.1"/>
</dbReference>